<feature type="domain" description="N-acetyltransferase" evidence="1">
    <location>
        <begin position="12"/>
        <end position="174"/>
    </location>
</feature>
<dbReference type="PANTHER" id="PTHR43441:SF10">
    <property type="entry name" value="ACETYLTRANSFERASE"/>
    <property type="match status" value="1"/>
</dbReference>
<sequence>MSLPPTLTDGVVTLRGHRPDDAPGVLEQCQDPLSMQWTSVPIPYSMADAETYVNEVTPLGWLADTEWAFAIEAEGRFAGTCSLRNEGSRRAEIAYGAHPWVRGTGHVERALRLLLDYGFGESDLTTVIWWARQGNWASRKTAWRLGFRLEGSLRQWLTARGEVRDAWVGTLLRDDPREPQSRWLECPVLERDGLRLRPMRVDDADRIVEACTEERTQHWLGSLPSPYGRDDALTYIESRTAQLAEGSGVTWAVTAPDDDVLLGTIGWFNWTPEVECEIGYWTHPDARGRGLMTRAMGLVTDHVLDDLGVRRVTAFAAVGNAASRRVIEANGFREFGVERLGIQVRDGRTDMALYDLLAEERPARD</sequence>
<dbReference type="GO" id="GO:0008999">
    <property type="term" value="F:protein-N-terminal-alanine acetyltransferase activity"/>
    <property type="evidence" value="ECO:0007669"/>
    <property type="project" value="TreeGrafter"/>
</dbReference>
<dbReference type="InterPro" id="IPR016181">
    <property type="entry name" value="Acyl_CoA_acyltransferase"/>
</dbReference>
<keyword evidence="2" id="KW-0808">Transferase</keyword>
<dbReference type="RefSeq" id="WP_091025856.1">
    <property type="nucleotide sequence ID" value="NZ_BKAE01000017.1"/>
</dbReference>
<organism evidence="2 3">
    <name type="scientific">Nocardioides szechwanensis</name>
    <dbReference type="NCBI Taxonomy" id="1005944"/>
    <lineage>
        <taxon>Bacteria</taxon>
        <taxon>Bacillati</taxon>
        <taxon>Actinomycetota</taxon>
        <taxon>Actinomycetes</taxon>
        <taxon>Propionibacteriales</taxon>
        <taxon>Nocardioidaceae</taxon>
        <taxon>Nocardioides</taxon>
    </lineage>
</organism>
<dbReference type="STRING" id="1005944.SAMN05192576_3266"/>
<evidence type="ECO:0000313" key="3">
    <source>
        <dbReference type="Proteomes" id="UP000199004"/>
    </source>
</evidence>
<dbReference type="InterPro" id="IPR000182">
    <property type="entry name" value="GNAT_dom"/>
</dbReference>
<dbReference type="PROSITE" id="PS51186">
    <property type="entry name" value="GNAT"/>
    <property type="match status" value="2"/>
</dbReference>
<dbReference type="InterPro" id="IPR051908">
    <property type="entry name" value="Ribosomal_N-acetyltransferase"/>
</dbReference>
<dbReference type="Gene3D" id="3.40.630.30">
    <property type="match status" value="2"/>
</dbReference>
<feature type="domain" description="N-acetyltransferase" evidence="1">
    <location>
        <begin position="194"/>
        <end position="359"/>
    </location>
</feature>
<dbReference type="AlphaFoldDB" id="A0A1H0G5W5"/>
<dbReference type="EMBL" id="FNIC01000005">
    <property type="protein sequence ID" value="SDO02295.1"/>
    <property type="molecule type" value="Genomic_DNA"/>
</dbReference>
<proteinExistence type="predicted"/>
<dbReference type="OrthoDB" id="9795188at2"/>
<dbReference type="Pfam" id="PF13302">
    <property type="entry name" value="Acetyltransf_3"/>
    <property type="match status" value="2"/>
</dbReference>
<dbReference type="PANTHER" id="PTHR43441">
    <property type="entry name" value="RIBOSOMAL-PROTEIN-SERINE ACETYLTRANSFERASE"/>
    <property type="match status" value="1"/>
</dbReference>
<gene>
    <name evidence="2" type="ORF">SAMN05192576_3266</name>
</gene>
<keyword evidence="3" id="KW-1185">Reference proteome</keyword>
<reference evidence="2 3" key="1">
    <citation type="submission" date="2016-10" db="EMBL/GenBank/DDBJ databases">
        <authorList>
            <person name="de Groot N.N."/>
        </authorList>
    </citation>
    <scope>NUCLEOTIDE SEQUENCE [LARGE SCALE GENOMIC DNA]</scope>
    <source>
        <strain evidence="2 3">CGMCC 1.11147</strain>
    </source>
</reference>
<protein>
    <submittedName>
        <fullName evidence="2">Protein N-acetyltransferase, RimJ/RimL family</fullName>
    </submittedName>
</protein>
<dbReference type="GO" id="GO:1990189">
    <property type="term" value="F:protein N-terminal-serine acetyltransferase activity"/>
    <property type="evidence" value="ECO:0007669"/>
    <property type="project" value="TreeGrafter"/>
</dbReference>
<dbReference type="GO" id="GO:0005737">
    <property type="term" value="C:cytoplasm"/>
    <property type="evidence" value="ECO:0007669"/>
    <property type="project" value="TreeGrafter"/>
</dbReference>
<evidence type="ECO:0000313" key="2">
    <source>
        <dbReference type="EMBL" id="SDO02295.1"/>
    </source>
</evidence>
<name>A0A1H0G5W5_9ACTN</name>
<dbReference type="SUPFAM" id="SSF55729">
    <property type="entry name" value="Acyl-CoA N-acyltransferases (Nat)"/>
    <property type="match status" value="2"/>
</dbReference>
<dbReference type="Proteomes" id="UP000199004">
    <property type="component" value="Unassembled WGS sequence"/>
</dbReference>
<evidence type="ECO:0000259" key="1">
    <source>
        <dbReference type="PROSITE" id="PS51186"/>
    </source>
</evidence>
<accession>A0A1H0G5W5</accession>